<dbReference type="Proteomes" id="UP000557772">
    <property type="component" value="Unassembled WGS sequence"/>
</dbReference>
<dbReference type="InterPro" id="IPR027417">
    <property type="entry name" value="P-loop_NTPase"/>
</dbReference>
<keyword evidence="2" id="KW-1185">Reference proteome</keyword>
<proteinExistence type="predicted"/>
<evidence type="ECO:0000313" key="1">
    <source>
        <dbReference type="EMBL" id="NNG38029.1"/>
    </source>
</evidence>
<evidence type="ECO:0000313" key="2">
    <source>
        <dbReference type="Proteomes" id="UP000557772"/>
    </source>
</evidence>
<dbReference type="GO" id="GO:0005524">
    <property type="term" value="F:ATP binding"/>
    <property type="evidence" value="ECO:0007669"/>
    <property type="project" value="TreeGrafter"/>
</dbReference>
<dbReference type="GO" id="GO:0005829">
    <property type="term" value="C:cytosol"/>
    <property type="evidence" value="ECO:0007669"/>
    <property type="project" value="TreeGrafter"/>
</dbReference>
<dbReference type="RefSeq" id="WP_171151424.1">
    <property type="nucleotide sequence ID" value="NZ_JABENB010000001.1"/>
</dbReference>
<dbReference type="PANTHER" id="PTHR43384:SF11">
    <property type="entry name" value="SEPTUM SITE DETERMINING PROTEIN"/>
    <property type="match status" value="1"/>
</dbReference>
<dbReference type="PANTHER" id="PTHR43384">
    <property type="entry name" value="SEPTUM SITE-DETERMINING PROTEIN MIND HOMOLOG, CHLOROPLASTIC-RELATED"/>
    <property type="match status" value="1"/>
</dbReference>
<comment type="caution">
    <text evidence="1">The sequence shown here is derived from an EMBL/GenBank/DDBJ whole genome shotgun (WGS) entry which is preliminary data.</text>
</comment>
<dbReference type="Gene3D" id="3.40.50.300">
    <property type="entry name" value="P-loop containing nucleotide triphosphate hydrolases"/>
    <property type="match status" value="1"/>
</dbReference>
<dbReference type="InterPro" id="IPR022521">
    <property type="entry name" value="Rv3660c"/>
</dbReference>
<dbReference type="GO" id="GO:0016887">
    <property type="term" value="F:ATP hydrolysis activity"/>
    <property type="evidence" value="ECO:0007669"/>
    <property type="project" value="TreeGrafter"/>
</dbReference>
<reference evidence="1 2" key="1">
    <citation type="submission" date="2020-05" db="EMBL/GenBank/DDBJ databases">
        <title>Flexivirga sp. ID2601S isolated from air conditioner.</title>
        <authorList>
            <person name="Kim D.H."/>
        </authorList>
    </citation>
    <scope>NUCLEOTIDE SEQUENCE [LARGE SCALE GENOMIC DNA]</scope>
    <source>
        <strain evidence="1 2">ID2601S</strain>
    </source>
</reference>
<gene>
    <name evidence="1" type="ORF">HJ588_01895</name>
</gene>
<name>A0A849AC18_9MICO</name>
<dbReference type="SUPFAM" id="SSF52540">
    <property type="entry name" value="P-loop containing nucleoside triphosphate hydrolases"/>
    <property type="match status" value="1"/>
</dbReference>
<dbReference type="EMBL" id="JABENB010000001">
    <property type="protein sequence ID" value="NNG38029.1"/>
    <property type="molecule type" value="Genomic_DNA"/>
</dbReference>
<accession>A0A849AC18</accession>
<sequence length="238" mass="24136">MEISAGMTVAVVGGGCGAGATTLACGLAVRAHAARRTVVAVDADPAGGGLDVALGIETEQGVRWPELQGAAGALDGARLIERLPADRDGLAVLSHGRQWRPMPGALTAGALDALAEVSELVVVDVGRSLPEEQLAEVLDRCRAVLLVARGTATGLAAAGATVDRLGVPVQLVVRDLPARLSAEVGQSLGVPVVTAIASDRRLEADAARGVPPGARERSDFAGRCDEILRDLLIGRAAA</sequence>
<organism evidence="1 2">
    <name type="scientific">Flexivirga aerilata</name>
    <dbReference type="NCBI Taxonomy" id="1656889"/>
    <lineage>
        <taxon>Bacteria</taxon>
        <taxon>Bacillati</taxon>
        <taxon>Actinomycetota</taxon>
        <taxon>Actinomycetes</taxon>
        <taxon>Micrococcales</taxon>
        <taxon>Dermacoccaceae</taxon>
        <taxon>Flexivirga</taxon>
    </lineage>
</organism>
<dbReference type="InterPro" id="IPR050625">
    <property type="entry name" value="ParA/MinD_ATPase"/>
</dbReference>
<dbReference type="GO" id="GO:0009898">
    <property type="term" value="C:cytoplasmic side of plasma membrane"/>
    <property type="evidence" value="ECO:0007669"/>
    <property type="project" value="TreeGrafter"/>
</dbReference>
<dbReference type="NCBIfam" id="TIGR03815">
    <property type="entry name" value="CpaE_hom_Actino"/>
    <property type="match status" value="1"/>
</dbReference>
<dbReference type="GO" id="GO:0051782">
    <property type="term" value="P:negative regulation of cell division"/>
    <property type="evidence" value="ECO:0007669"/>
    <property type="project" value="TreeGrafter"/>
</dbReference>
<dbReference type="AlphaFoldDB" id="A0A849AC18"/>
<protein>
    <submittedName>
        <fullName evidence="1">Uncharacterized protein</fullName>
    </submittedName>
</protein>